<keyword evidence="2" id="KW-0521">NADP</keyword>
<dbReference type="Gene3D" id="3.40.605.10">
    <property type="entry name" value="Aldehyde Dehydrogenase, Chain A, domain 1"/>
    <property type="match status" value="1"/>
</dbReference>
<reference evidence="5 6" key="1">
    <citation type="submission" date="2019-03" db="EMBL/GenBank/DDBJ databases">
        <title>Genomics of glacier-inhabiting Cryobacterium strains.</title>
        <authorList>
            <person name="Liu Q."/>
            <person name="Xin Y.-H."/>
        </authorList>
    </citation>
    <scope>NUCLEOTIDE SEQUENCE [LARGE SCALE GENOMIC DNA]</scope>
    <source>
        <strain evidence="5 6">Sr36</strain>
    </source>
</reference>
<evidence type="ECO:0000256" key="3">
    <source>
        <dbReference type="ARBA" id="ARBA00023002"/>
    </source>
</evidence>
<evidence type="ECO:0000256" key="2">
    <source>
        <dbReference type="ARBA" id="ARBA00022857"/>
    </source>
</evidence>
<gene>
    <name evidence="5" type="ORF">E3T47_13150</name>
</gene>
<dbReference type="InterPro" id="IPR044148">
    <property type="entry name" value="ALDH_GabD1-like"/>
</dbReference>
<dbReference type="GO" id="GO:0004030">
    <property type="term" value="F:aldehyde dehydrogenase [NAD(P)+] activity"/>
    <property type="evidence" value="ECO:0007669"/>
    <property type="project" value="InterPro"/>
</dbReference>
<dbReference type="InterPro" id="IPR015590">
    <property type="entry name" value="Aldehyde_DH_dom"/>
</dbReference>
<dbReference type="PANTHER" id="PTHR43217:SF2">
    <property type="entry name" value="SUCCINATE-SEMIALDEHYDE DEHYDROGENASE [NADP(+)]"/>
    <property type="match status" value="1"/>
</dbReference>
<comment type="caution">
    <text evidence="5">The sequence shown here is derived from an EMBL/GenBank/DDBJ whole genome shotgun (WGS) entry which is preliminary data.</text>
</comment>
<dbReference type="EMBL" id="SOHK01000017">
    <property type="protein sequence ID" value="TFD64401.1"/>
    <property type="molecule type" value="Genomic_DNA"/>
</dbReference>
<proteinExistence type="inferred from homology"/>
<dbReference type="Proteomes" id="UP000298154">
    <property type="component" value="Unassembled WGS sequence"/>
</dbReference>
<accession>A0A4R9AL28</accession>
<dbReference type="GO" id="GO:0004777">
    <property type="term" value="F:succinate-semialdehyde dehydrogenase (NAD+) activity"/>
    <property type="evidence" value="ECO:0007669"/>
    <property type="project" value="TreeGrafter"/>
</dbReference>
<dbReference type="CDD" id="cd07100">
    <property type="entry name" value="ALDH_SSADH1_GabD1"/>
    <property type="match status" value="1"/>
</dbReference>
<evidence type="ECO:0000313" key="5">
    <source>
        <dbReference type="EMBL" id="TFD64401.1"/>
    </source>
</evidence>
<evidence type="ECO:0000256" key="1">
    <source>
        <dbReference type="ARBA" id="ARBA00009986"/>
    </source>
</evidence>
<sequence length="476" mass="51183">MIGSYHAIIFGRPPDCERRWLVSHHAVINPATGETIKTYPQISENELEQVIAAADKAHVGWSRNSSIDERAALLRKVGDLHEERRAELAAMIVREMGKPVDQALGEVDYAADIYRYYADNAQEFLKDEPITLLGGEGSAFMRPKSLGVLIGVMPWNFPYYQVARFAAPNLMTGNTIILKHASQCPESSAAIEQIFHDAGFPAGAYTNVYADSEQVATIIADPRVQGVSLTGSEGAGAAVAEVAGRHLKKVVLELGGSDPFILLSTDDMAAAVDAAVAGRLRNGGQACDAAKRFIVIDELYDEFTEKFTAAILACSPSDPTVPGADYGPLSSLDAAEHLAEQVERAVAQGATLASTGKRSGNFYPSGVLTDVTRDNDTYHEEFFGPIAFVYRASSEDDAIALANDTPFGLSSYLFTTDSEQALRVADRIDAGMVYVNLVDAGSAELPFGGVKRSGFGRELGRYGASEFVNKKLIRIG</sequence>
<feature type="domain" description="Aldehyde dehydrogenase" evidence="4">
    <location>
        <begin position="25"/>
        <end position="472"/>
    </location>
</feature>
<dbReference type="FunFam" id="3.40.605.10:FF:000012">
    <property type="entry name" value="NAD-dependent succinate-semialdehyde dehydrogenase"/>
    <property type="match status" value="1"/>
</dbReference>
<dbReference type="Pfam" id="PF00171">
    <property type="entry name" value="Aldedh"/>
    <property type="match status" value="1"/>
</dbReference>
<dbReference type="PANTHER" id="PTHR43217">
    <property type="entry name" value="SUCCINATE SEMIALDEHYDE DEHYDROGENASE [NAD(P)+] SAD"/>
    <property type="match status" value="1"/>
</dbReference>
<name>A0A4R9AL28_9MICO</name>
<keyword evidence="6" id="KW-1185">Reference proteome</keyword>
<dbReference type="InterPro" id="IPR016163">
    <property type="entry name" value="Ald_DH_C"/>
</dbReference>
<dbReference type="SUPFAM" id="SSF53720">
    <property type="entry name" value="ALDH-like"/>
    <property type="match status" value="1"/>
</dbReference>
<evidence type="ECO:0000259" key="4">
    <source>
        <dbReference type="Pfam" id="PF00171"/>
    </source>
</evidence>
<dbReference type="InterPro" id="IPR047110">
    <property type="entry name" value="GABD/Sad-like"/>
</dbReference>
<organism evidence="5 6">
    <name type="scientific">Cryobacterium ruanii</name>
    <dbReference type="NCBI Taxonomy" id="1259197"/>
    <lineage>
        <taxon>Bacteria</taxon>
        <taxon>Bacillati</taxon>
        <taxon>Actinomycetota</taxon>
        <taxon>Actinomycetes</taxon>
        <taxon>Micrococcales</taxon>
        <taxon>Microbacteriaceae</taxon>
        <taxon>Cryobacterium</taxon>
    </lineage>
</organism>
<dbReference type="Gene3D" id="3.40.309.10">
    <property type="entry name" value="Aldehyde Dehydrogenase, Chain A, domain 2"/>
    <property type="match status" value="1"/>
</dbReference>
<protein>
    <submittedName>
        <fullName evidence="5">NAD-dependent succinate-semialdehyde dehydrogenase</fullName>
    </submittedName>
</protein>
<evidence type="ECO:0000313" key="6">
    <source>
        <dbReference type="Proteomes" id="UP000298154"/>
    </source>
</evidence>
<dbReference type="InterPro" id="IPR016161">
    <property type="entry name" value="Ald_DH/histidinol_DH"/>
</dbReference>
<dbReference type="AlphaFoldDB" id="A0A4R9AL28"/>
<keyword evidence="3" id="KW-0560">Oxidoreductase</keyword>
<comment type="similarity">
    <text evidence="1">Belongs to the aldehyde dehydrogenase family.</text>
</comment>
<dbReference type="InterPro" id="IPR016162">
    <property type="entry name" value="Ald_DH_N"/>
</dbReference>
<dbReference type="OrthoDB" id="6882680at2"/>